<dbReference type="Proteomes" id="UP000299102">
    <property type="component" value="Unassembled WGS sequence"/>
</dbReference>
<organism evidence="2 3">
    <name type="scientific">Eumeta variegata</name>
    <name type="common">Bagworm moth</name>
    <name type="synonym">Eumeta japonica</name>
    <dbReference type="NCBI Taxonomy" id="151549"/>
    <lineage>
        <taxon>Eukaryota</taxon>
        <taxon>Metazoa</taxon>
        <taxon>Ecdysozoa</taxon>
        <taxon>Arthropoda</taxon>
        <taxon>Hexapoda</taxon>
        <taxon>Insecta</taxon>
        <taxon>Pterygota</taxon>
        <taxon>Neoptera</taxon>
        <taxon>Endopterygota</taxon>
        <taxon>Lepidoptera</taxon>
        <taxon>Glossata</taxon>
        <taxon>Ditrysia</taxon>
        <taxon>Tineoidea</taxon>
        <taxon>Psychidae</taxon>
        <taxon>Oiketicinae</taxon>
        <taxon>Eumeta</taxon>
    </lineage>
</organism>
<feature type="region of interest" description="Disordered" evidence="1">
    <location>
        <begin position="160"/>
        <end position="179"/>
    </location>
</feature>
<sequence>MDFVTSLRINKRLRFKIATLQDKDQHLKRDWESTSDSNKGWRRETDTGNPIPNCGAGERREPPAGRRRPGVVPRAYIRAAGRARGGGAPPIDHVTRNDRVCVVVTSLPTSQQHTFVRIVDGGVTSGREEAKDRATSTLPLSVQLRRVGIFQRSIGSIRLPPPAPMPAPRPARRAAIPWI</sequence>
<evidence type="ECO:0000313" key="2">
    <source>
        <dbReference type="EMBL" id="GBP55964.1"/>
    </source>
</evidence>
<comment type="caution">
    <text evidence="2">The sequence shown here is derived from an EMBL/GenBank/DDBJ whole genome shotgun (WGS) entry which is preliminary data.</text>
</comment>
<dbReference type="AlphaFoldDB" id="A0A4C1X0T6"/>
<feature type="compositionally biased region" description="Pro residues" evidence="1">
    <location>
        <begin position="160"/>
        <end position="169"/>
    </location>
</feature>
<accession>A0A4C1X0T6</accession>
<reference evidence="2 3" key="1">
    <citation type="journal article" date="2019" name="Commun. Biol.">
        <title>The bagworm genome reveals a unique fibroin gene that provides high tensile strength.</title>
        <authorList>
            <person name="Kono N."/>
            <person name="Nakamura H."/>
            <person name="Ohtoshi R."/>
            <person name="Tomita M."/>
            <person name="Numata K."/>
            <person name="Arakawa K."/>
        </authorList>
    </citation>
    <scope>NUCLEOTIDE SEQUENCE [LARGE SCALE GENOMIC DNA]</scope>
</reference>
<dbReference type="EMBL" id="BGZK01000682">
    <property type="protein sequence ID" value="GBP55964.1"/>
    <property type="molecule type" value="Genomic_DNA"/>
</dbReference>
<evidence type="ECO:0000256" key="1">
    <source>
        <dbReference type="SAM" id="MobiDB-lite"/>
    </source>
</evidence>
<proteinExistence type="predicted"/>
<feature type="region of interest" description="Disordered" evidence="1">
    <location>
        <begin position="30"/>
        <end position="69"/>
    </location>
</feature>
<gene>
    <name evidence="2" type="ORF">EVAR_97677_1</name>
</gene>
<evidence type="ECO:0000313" key="3">
    <source>
        <dbReference type="Proteomes" id="UP000299102"/>
    </source>
</evidence>
<protein>
    <submittedName>
        <fullName evidence="2">Uncharacterized protein</fullName>
    </submittedName>
</protein>
<keyword evidence="3" id="KW-1185">Reference proteome</keyword>
<name>A0A4C1X0T6_EUMVA</name>